<evidence type="ECO:0000256" key="1">
    <source>
        <dbReference type="ARBA" id="ARBA00022553"/>
    </source>
</evidence>
<comment type="caution">
    <text evidence="5">The sequence shown here is derived from an EMBL/GenBank/DDBJ whole genome shotgun (WGS) entry which is preliminary data.</text>
</comment>
<dbReference type="Proteomes" id="UP001597158">
    <property type="component" value="Unassembled WGS sequence"/>
</dbReference>
<accession>A0ABW3WH97</accession>
<dbReference type="InterPro" id="IPR050595">
    <property type="entry name" value="Bact_response_regulator"/>
</dbReference>
<feature type="modified residue" description="4-aspartylphosphate" evidence="2">
    <location>
        <position position="56"/>
    </location>
</feature>
<reference evidence="6" key="1">
    <citation type="journal article" date="2019" name="Int. J. Syst. Evol. Microbiol.">
        <title>The Global Catalogue of Microorganisms (GCM) 10K type strain sequencing project: providing services to taxonomists for standard genome sequencing and annotation.</title>
        <authorList>
            <consortium name="The Broad Institute Genomics Platform"/>
            <consortium name="The Broad Institute Genome Sequencing Center for Infectious Disease"/>
            <person name="Wu L."/>
            <person name="Ma J."/>
        </authorList>
    </citation>
    <scope>NUCLEOTIDE SEQUENCE [LARGE SCALE GENOMIC DNA]</scope>
    <source>
        <strain evidence="6">CCUG 48884</strain>
    </source>
</reference>
<dbReference type="Pfam" id="PF00072">
    <property type="entry name" value="Response_reg"/>
    <property type="match status" value="1"/>
</dbReference>
<dbReference type="PANTHER" id="PTHR44591:SF19">
    <property type="entry name" value="TWO-COMPONENT RESPONSE REGULATOR-RELATED"/>
    <property type="match status" value="1"/>
</dbReference>
<feature type="compositionally biased region" description="Basic and acidic residues" evidence="3">
    <location>
        <begin position="139"/>
        <end position="157"/>
    </location>
</feature>
<protein>
    <submittedName>
        <fullName evidence="5">Response regulator</fullName>
    </submittedName>
</protein>
<keyword evidence="1 2" id="KW-0597">Phosphoprotein</keyword>
<feature type="domain" description="Response regulatory" evidence="4">
    <location>
        <begin position="3"/>
        <end position="122"/>
    </location>
</feature>
<name>A0ABW3WH97_9RHOO</name>
<dbReference type="PANTHER" id="PTHR44591">
    <property type="entry name" value="STRESS RESPONSE REGULATOR PROTEIN 1"/>
    <property type="match status" value="1"/>
</dbReference>
<keyword evidence="6" id="KW-1185">Reference proteome</keyword>
<feature type="region of interest" description="Disordered" evidence="3">
    <location>
        <begin position="139"/>
        <end position="178"/>
    </location>
</feature>
<evidence type="ECO:0000259" key="4">
    <source>
        <dbReference type="PROSITE" id="PS50110"/>
    </source>
</evidence>
<dbReference type="EMBL" id="JBHTMC010000024">
    <property type="protein sequence ID" value="MFD1264469.1"/>
    <property type="molecule type" value="Genomic_DNA"/>
</dbReference>
<evidence type="ECO:0000256" key="2">
    <source>
        <dbReference type="PROSITE-ProRule" id="PRU00169"/>
    </source>
</evidence>
<dbReference type="InterPro" id="IPR011006">
    <property type="entry name" value="CheY-like_superfamily"/>
</dbReference>
<organism evidence="5 6">
    <name type="scientific">Thauera mechernichensis</name>
    <dbReference type="NCBI Taxonomy" id="82788"/>
    <lineage>
        <taxon>Bacteria</taxon>
        <taxon>Pseudomonadati</taxon>
        <taxon>Pseudomonadota</taxon>
        <taxon>Betaproteobacteria</taxon>
        <taxon>Rhodocyclales</taxon>
        <taxon>Zoogloeaceae</taxon>
        <taxon>Thauera</taxon>
    </lineage>
</organism>
<proteinExistence type="predicted"/>
<dbReference type="CDD" id="cd17569">
    <property type="entry name" value="REC_HupR-like"/>
    <property type="match status" value="1"/>
</dbReference>
<evidence type="ECO:0000256" key="3">
    <source>
        <dbReference type="SAM" id="MobiDB-lite"/>
    </source>
</evidence>
<sequence length="178" mass="20184">MKRIMLIDDEPNVLLALQRVLERAFSGQDVSVESHASPLAALGRCQYIRYEVVISDYRMPGMDGVTLLKAIRALQPDSIRLMLSATTDFDAAMAAVNQAEVHRYLVKPWSRDELVDTVREALERYDRLLEDRLLADEKRAERGSITSEDKERRRLEAESPGITKVKWGPGGELLLDDD</sequence>
<dbReference type="PROSITE" id="PS50110">
    <property type="entry name" value="RESPONSE_REGULATORY"/>
    <property type="match status" value="1"/>
</dbReference>
<dbReference type="SMART" id="SM00448">
    <property type="entry name" value="REC"/>
    <property type="match status" value="1"/>
</dbReference>
<dbReference type="RefSeq" id="WP_002935901.1">
    <property type="nucleotide sequence ID" value="NZ_JARQZE010000002.1"/>
</dbReference>
<evidence type="ECO:0000313" key="6">
    <source>
        <dbReference type="Proteomes" id="UP001597158"/>
    </source>
</evidence>
<dbReference type="InterPro" id="IPR001789">
    <property type="entry name" value="Sig_transdc_resp-reg_receiver"/>
</dbReference>
<dbReference type="SUPFAM" id="SSF52172">
    <property type="entry name" value="CheY-like"/>
    <property type="match status" value="1"/>
</dbReference>
<gene>
    <name evidence="5" type="ORF">ACFQ4M_12850</name>
</gene>
<dbReference type="Gene3D" id="3.40.50.2300">
    <property type="match status" value="1"/>
</dbReference>
<evidence type="ECO:0000313" key="5">
    <source>
        <dbReference type="EMBL" id="MFD1264469.1"/>
    </source>
</evidence>